<dbReference type="InterPro" id="IPR036397">
    <property type="entry name" value="RNaseH_sf"/>
</dbReference>
<name>A0ABV9DC91_9MICO</name>
<dbReference type="NCBIfam" id="TIGR00573">
    <property type="entry name" value="dnaq"/>
    <property type="match status" value="1"/>
</dbReference>
<dbReference type="Gene3D" id="3.40.1440.10">
    <property type="entry name" value="GIY-YIG endonuclease"/>
    <property type="match status" value="1"/>
</dbReference>
<accession>A0ABV9DC91</accession>
<dbReference type="Gene3D" id="3.30.420.10">
    <property type="entry name" value="Ribonuclease H-like superfamily/Ribonuclease H"/>
    <property type="match status" value="1"/>
</dbReference>
<dbReference type="NCBIfam" id="NF005907">
    <property type="entry name" value="PRK07883.1-5"/>
    <property type="match status" value="1"/>
</dbReference>
<protein>
    <submittedName>
        <fullName evidence="2">DEDD exonuclease domain-containing protein</fullName>
    </submittedName>
</protein>
<dbReference type="EMBL" id="JBHSGF010000007">
    <property type="protein sequence ID" value="MFC4555864.1"/>
    <property type="molecule type" value="Genomic_DNA"/>
</dbReference>
<keyword evidence="2" id="KW-0540">Nuclease</keyword>
<dbReference type="InterPro" id="IPR012337">
    <property type="entry name" value="RNaseH-like_sf"/>
</dbReference>
<keyword evidence="3" id="KW-1185">Reference proteome</keyword>
<dbReference type="CDD" id="cd06127">
    <property type="entry name" value="DEDDh"/>
    <property type="match status" value="1"/>
</dbReference>
<dbReference type="SMART" id="SM00479">
    <property type="entry name" value="EXOIII"/>
    <property type="match status" value="1"/>
</dbReference>
<dbReference type="PROSITE" id="PS50164">
    <property type="entry name" value="GIY_YIG"/>
    <property type="match status" value="1"/>
</dbReference>
<keyword evidence="2" id="KW-0269">Exonuclease</keyword>
<reference evidence="3" key="1">
    <citation type="journal article" date="2019" name="Int. J. Syst. Evol. Microbiol.">
        <title>The Global Catalogue of Microorganisms (GCM) 10K type strain sequencing project: providing services to taxonomists for standard genome sequencing and annotation.</title>
        <authorList>
            <consortium name="The Broad Institute Genomics Platform"/>
            <consortium name="The Broad Institute Genome Sequencing Center for Infectious Disease"/>
            <person name="Wu L."/>
            <person name="Ma J."/>
        </authorList>
    </citation>
    <scope>NUCLEOTIDE SEQUENCE [LARGE SCALE GENOMIC DNA]</scope>
    <source>
        <strain evidence="3">JCM 3369</strain>
    </source>
</reference>
<dbReference type="CDD" id="cd10434">
    <property type="entry name" value="GIY-YIG_UvrC_Cho"/>
    <property type="match status" value="1"/>
</dbReference>
<gene>
    <name evidence="2" type="ORF">ACFO3F_11450</name>
</gene>
<dbReference type="InterPro" id="IPR050066">
    <property type="entry name" value="UvrABC_protein_C"/>
</dbReference>
<proteinExistence type="predicted"/>
<dbReference type="InterPro" id="IPR035901">
    <property type="entry name" value="GIY-YIG_endonuc_sf"/>
</dbReference>
<dbReference type="SUPFAM" id="SSF53098">
    <property type="entry name" value="Ribonuclease H-like"/>
    <property type="match status" value="1"/>
</dbReference>
<evidence type="ECO:0000313" key="2">
    <source>
        <dbReference type="EMBL" id="MFC4555864.1"/>
    </source>
</evidence>
<evidence type="ECO:0000259" key="1">
    <source>
        <dbReference type="PROSITE" id="PS50164"/>
    </source>
</evidence>
<dbReference type="InterPro" id="IPR000305">
    <property type="entry name" value="GIY-YIG_endonuc"/>
</dbReference>
<dbReference type="SMART" id="SM00465">
    <property type="entry name" value="GIYc"/>
    <property type="match status" value="1"/>
</dbReference>
<dbReference type="NCBIfam" id="NF005905">
    <property type="entry name" value="PRK07883.1-3"/>
    <property type="match status" value="1"/>
</dbReference>
<dbReference type="PANTHER" id="PTHR30562">
    <property type="entry name" value="UVRC/OXIDOREDUCTASE"/>
    <property type="match status" value="1"/>
</dbReference>
<dbReference type="Proteomes" id="UP001595955">
    <property type="component" value="Unassembled WGS sequence"/>
</dbReference>
<dbReference type="Pfam" id="PF00929">
    <property type="entry name" value="RNase_T"/>
    <property type="match status" value="1"/>
</dbReference>
<organism evidence="2 3">
    <name type="scientific">Georgenia faecalis</name>
    <dbReference type="NCBI Taxonomy" id="2483799"/>
    <lineage>
        <taxon>Bacteria</taxon>
        <taxon>Bacillati</taxon>
        <taxon>Actinomycetota</taxon>
        <taxon>Actinomycetes</taxon>
        <taxon>Micrococcales</taxon>
        <taxon>Bogoriellaceae</taxon>
        <taxon>Georgenia</taxon>
    </lineage>
</organism>
<evidence type="ECO:0000313" key="3">
    <source>
        <dbReference type="Proteomes" id="UP001595955"/>
    </source>
</evidence>
<dbReference type="InterPro" id="IPR013520">
    <property type="entry name" value="Ribonucl_H"/>
</dbReference>
<comment type="caution">
    <text evidence="2">The sequence shown here is derived from an EMBL/GenBank/DDBJ whole genome shotgun (WGS) entry which is preliminary data.</text>
</comment>
<dbReference type="PANTHER" id="PTHR30562:SF1">
    <property type="entry name" value="UVRABC SYSTEM PROTEIN C"/>
    <property type="match status" value="1"/>
</dbReference>
<keyword evidence="2" id="KW-0378">Hydrolase</keyword>
<dbReference type="RefSeq" id="WP_387967512.1">
    <property type="nucleotide sequence ID" value="NZ_CP033325.1"/>
</dbReference>
<dbReference type="InterPro" id="IPR006054">
    <property type="entry name" value="DnaQ"/>
</dbReference>
<sequence>MVQTFLPHPPGARLALEDATRARTGSPVQMGLDELGTPLSQTTFVVVDLETTGGSPTSSEITEIGAVKVRGGEVLGEFQTLVDPGSPVPPMITVLTGITDAMLVGAPRIGEVLPAFLEFAQLGAGTVLVAHNAPFDVGFLRAAADRMSLPWPRVQVVDTVKLARRVVTRDEAPNNKLGTLAALFGATVTPDHRALHDARATVDVLHALLARMGPLGVTHLEDLVTASDPVPHQRRRKSHLAEHLPGGPGVYQFLGPRREVLYVGTAVDIRRRVRSYFTAAEKRRRIGEMVDLAEEVRAVPCTTALEASVRELRLIAEHDPPYNRRSRRPERRPWVRLTDEAFPRLTIVRQVTPDDDAIGPFSSRRAAEECVEAIQEAFALRRCTPRLPRLARAGASACVLAEIGRCGAPCTGAQDVPSYAVVAGAVRACLREDAEPVVAAVHARIATLAVQERFEEAAVQRDRLRSFLVAARRTQRLRPLWRCPELVAARRAADGGWELVLARYGRLAGTCLVPRGVDPMPAVEALVATGEVVAAPTTAMGAASSEETELLADWIEDPATRLVRWDESDTPLACPVRGAARHAVPARG</sequence>
<dbReference type="SUPFAM" id="SSF82771">
    <property type="entry name" value="GIY-YIG endonuclease"/>
    <property type="match status" value="1"/>
</dbReference>
<dbReference type="GO" id="GO:0004527">
    <property type="term" value="F:exonuclease activity"/>
    <property type="evidence" value="ECO:0007669"/>
    <property type="project" value="UniProtKB-KW"/>
</dbReference>
<feature type="domain" description="GIY-YIG" evidence="1">
    <location>
        <begin position="246"/>
        <end position="324"/>
    </location>
</feature>
<dbReference type="InterPro" id="IPR047296">
    <property type="entry name" value="GIY-YIG_UvrC_Cho"/>
</dbReference>